<keyword evidence="6 10" id="KW-0460">Magnesium</keyword>
<dbReference type="PANTHER" id="PTHR11067">
    <property type="entry name" value="INOSINE TRIPHOSPHATE PYROPHOSPHATASE/HAM1 PROTEIN"/>
    <property type="match status" value="1"/>
</dbReference>
<keyword evidence="3 10" id="KW-0479">Metal-binding</keyword>
<dbReference type="Proteomes" id="UP001161325">
    <property type="component" value="Unassembled WGS sequence"/>
</dbReference>
<keyword evidence="7 10" id="KW-0546">Nucleotide metabolism</keyword>
<dbReference type="GO" id="GO:0009146">
    <property type="term" value="P:purine nucleoside triphosphate catabolic process"/>
    <property type="evidence" value="ECO:0007669"/>
    <property type="project" value="UniProtKB-UniRule"/>
</dbReference>
<dbReference type="PANTHER" id="PTHR11067:SF9">
    <property type="entry name" value="INOSINE TRIPHOSPHATE PYROPHOSPHATASE"/>
    <property type="match status" value="1"/>
</dbReference>
<protein>
    <recommendedName>
        <fullName evidence="10">dITP/XTP pyrophosphatase</fullName>
        <ecNumber evidence="10">3.6.1.66</ecNumber>
    </recommendedName>
    <alternativeName>
        <fullName evidence="10">Non-canonical purine NTP pyrophosphatase</fullName>
    </alternativeName>
    <alternativeName>
        <fullName evidence="10">Non-standard purine NTP pyrophosphatase</fullName>
    </alternativeName>
    <alternativeName>
        <fullName evidence="10">Nucleoside-triphosphate diphosphatase</fullName>
    </alternativeName>
    <alternativeName>
        <fullName evidence="10">Nucleoside-triphosphate pyrophosphatase</fullName>
        <shortName evidence="10">NTPase</shortName>
    </alternativeName>
</protein>
<comment type="function">
    <text evidence="10">Pyrophosphatase that catalyzes the hydrolysis of nucleoside triphosphates to their monophosphate derivatives, with a high preference for the non-canonical purine nucleotides XTP (xanthosine triphosphate), dITP (deoxyinosine triphosphate) and ITP. Seems to function as a house-cleaning enzyme that removes non-canonical purine nucleotides from the nucleotide pool, thus preventing their incorporation into DNA/RNA and avoiding chromosomal lesions.</text>
</comment>
<reference evidence="11" key="1">
    <citation type="submission" date="2022-08" db="EMBL/GenBank/DDBJ databases">
        <title>Draft genome sequencing of Roseisolibacter agri AW1220.</title>
        <authorList>
            <person name="Tobiishi Y."/>
            <person name="Tonouchi A."/>
        </authorList>
    </citation>
    <scope>NUCLEOTIDE SEQUENCE</scope>
    <source>
        <strain evidence="11">AW1220</strain>
    </source>
</reference>
<dbReference type="GO" id="GO:0036222">
    <property type="term" value="F:XTP diphosphatase activity"/>
    <property type="evidence" value="ECO:0007669"/>
    <property type="project" value="UniProtKB-UniRule"/>
</dbReference>
<keyword evidence="12" id="KW-1185">Reference proteome</keyword>
<evidence type="ECO:0000256" key="10">
    <source>
        <dbReference type="HAMAP-Rule" id="MF_01405"/>
    </source>
</evidence>
<proteinExistence type="inferred from homology"/>
<dbReference type="GO" id="GO:0017111">
    <property type="term" value="F:ribonucleoside triphosphate phosphatase activity"/>
    <property type="evidence" value="ECO:0007669"/>
    <property type="project" value="InterPro"/>
</dbReference>
<gene>
    <name evidence="11" type="ORF">rosag_31310</name>
</gene>
<feature type="binding site" evidence="10">
    <location>
        <begin position="163"/>
        <end position="166"/>
    </location>
    <ligand>
        <name>substrate</name>
    </ligand>
</feature>
<dbReference type="GO" id="GO:0009117">
    <property type="term" value="P:nucleotide metabolic process"/>
    <property type="evidence" value="ECO:0007669"/>
    <property type="project" value="UniProtKB-KW"/>
</dbReference>
<comment type="catalytic activity">
    <reaction evidence="8 10">
        <text>dITP + H2O = dIMP + diphosphate + H(+)</text>
        <dbReference type="Rhea" id="RHEA:28342"/>
        <dbReference type="ChEBI" id="CHEBI:15377"/>
        <dbReference type="ChEBI" id="CHEBI:15378"/>
        <dbReference type="ChEBI" id="CHEBI:33019"/>
        <dbReference type="ChEBI" id="CHEBI:61194"/>
        <dbReference type="ChEBI" id="CHEBI:61382"/>
        <dbReference type="EC" id="3.6.1.66"/>
    </reaction>
</comment>
<dbReference type="Pfam" id="PF01725">
    <property type="entry name" value="Ham1p_like"/>
    <property type="match status" value="1"/>
</dbReference>
<feature type="binding site" evidence="10">
    <location>
        <position position="80"/>
    </location>
    <ligand>
        <name>Mg(2+)</name>
        <dbReference type="ChEBI" id="CHEBI:18420"/>
    </ligand>
</feature>
<evidence type="ECO:0000256" key="1">
    <source>
        <dbReference type="ARBA" id="ARBA00008023"/>
    </source>
</evidence>
<dbReference type="HAMAP" id="MF_01405">
    <property type="entry name" value="Non_canon_purine_NTPase"/>
    <property type="match status" value="1"/>
</dbReference>
<evidence type="ECO:0000313" key="11">
    <source>
        <dbReference type="EMBL" id="GLC26618.1"/>
    </source>
</evidence>
<evidence type="ECO:0000256" key="7">
    <source>
        <dbReference type="ARBA" id="ARBA00023080"/>
    </source>
</evidence>
<comment type="similarity">
    <text evidence="1 10">Belongs to the HAM1 NTPase family.</text>
</comment>
<keyword evidence="5 10" id="KW-0378">Hydrolase</keyword>
<feature type="binding site" evidence="10">
    <location>
        <begin position="13"/>
        <end position="18"/>
    </location>
    <ligand>
        <name>substrate</name>
    </ligand>
</feature>
<evidence type="ECO:0000256" key="3">
    <source>
        <dbReference type="ARBA" id="ARBA00022723"/>
    </source>
</evidence>
<dbReference type="GO" id="GO:0005829">
    <property type="term" value="C:cytosol"/>
    <property type="evidence" value="ECO:0007669"/>
    <property type="project" value="TreeGrafter"/>
</dbReference>
<dbReference type="GO" id="GO:0035870">
    <property type="term" value="F:dITP diphosphatase activity"/>
    <property type="evidence" value="ECO:0007669"/>
    <property type="project" value="UniProtKB-UniRule"/>
</dbReference>
<dbReference type="RefSeq" id="WP_284351068.1">
    <property type="nucleotide sequence ID" value="NZ_BRXS01000004.1"/>
</dbReference>
<dbReference type="AlphaFoldDB" id="A0AA37QIV0"/>
<evidence type="ECO:0000256" key="6">
    <source>
        <dbReference type="ARBA" id="ARBA00022842"/>
    </source>
</evidence>
<feature type="binding site" evidence="10">
    <location>
        <position position="186"/>
    </location>
    <ligand>
        <name>substrate</name>
    </ligand>
</feature>
<comment type="catalytic activity">
    <reaction evidence="10">
        <text>ITP + H2O = IMP + diphosphate + H(+)</text>
        <dbReference type="Rhea" id="RHEA:29399"/>
        <dbReference type="ChEBI" id="CHEBI:15377"/>
        <dbReference type="ChEBI" id="CHEBI:15378"/>
        <dbReference type="ChEBI" id="CHEBI:33019"/>
        <dbReference type="ChEBI" id="CHEBI:58053"/>
        <dbReference type="ChEBI" id="CHEBI:61402"/>
        <dbReference type="EC" id="3.6.1.66"/>
    </reaction>
</comment>
<dbReference type="SUPFAM" id="SSF52972">
    <property type="entry name" value="ITPase-like"/>
    <property type="match status" value="1"/>
</dbReference>
<dbReference type="Gene3D" id="3.90.950.10">
    <property type="match status" value="1"/>
</dbReference>
<dbReference type="GO" id="GO:0000166">
    <property type="term" value="F:nucleotide binding"/>
    <property type="evidence" value="ECO:0007669"/>
    <property type="project" value="UniProtKB-KW"/>
</dbReference>
<dbReference type="InterPro" id="IPR029001">
    <property type="entry name" value="ITPase-like_fam"/>
</dbReference>
<evidence type="ECO:0000256" key="5">
    <source>
        <dbReference type="ARBA" id="ARBA00022801"/>
    </source>
</evidence>
<feature type="active site" description="Proton acceptor" evidence="10">
    <location>
        <position position="80"/>
    </location>
</feature>
<accession>A0AA37QIV0</accession>
<comment type="cofactor">
    <cofactor evidence="10">
        <name>Mg(2+)</name>
        <dbReference type="ChEBI" id="CHEBI:18420"/>
    </cofactor>
    <text evidence="10">Binds 1 Mg(2+) ion per subunit.</text>
</comment>
<evidence type="ECO:0000256" key="9">
    <source>
        <dbReference type="ARBA" id="ARBA00052017"/>
    </source>
</evidence>
<dbReference type="FunFam" id="3.90.950.10:FF:000001">
    <property type="entry name" value="dITP/XTP pyrophosphatase"/>
    <property type="match status" value="1"/>
</dbReference>
<dbReference type="GO" id="GO:0046872">
    <property type="term" value="F:metal ion binding"/>
    <property type="evidence" value="ECO:0007669"/>
    <property type="project" value="UniProtKB-KW"/>
</dbReference>
<dbReference type="InterPro" id="IPR020922">
    <property type="entry name" value="dITP/XTP_pyrophosphatase"/>
</dbReference>
<dbReference type="EMBL" id="BRXS01000004">
    <property type="protein sequence ID" value="GLC26618.1"/>
    <property type="molecule type" value="Genomic_DNA"/>
</dbReference>
<evidence type="ECO:0000256" key="4">
    <source>
        <dbReference type="ARBA" id="ARBA00022741"/>
    </source>
</evidence>
<keyword evidence="4 10" id="KW-0547">Nucleotide-binding</keyword>
<comment type="catalytic activity">
    <reaction evidence="9 10">
        <text>XTP + H2O = XMP + diphosphate + H(+)</text>
        <dbReference type="Rhea" id="RHEA:28610"/>
        <dbReference type="ChEBI" id="CHEBI:15377"/>
        <dbReference type="ChEBI" id="CHEBI:15378"/>
        <dbReference type="ChEBI" id="CHEBI:33019"/>
        <dbReference type="ChEBI" id="CHEBI:57464"/>
        <dbReference type="ChEBI" id="CHEBI:61314"/>
        <dbReference type="EC" id="3.6.1.66"/>
    </reaction>
</comment>
<dbReference type="GO" id="GO:0036220">
    <property type="term" value="F:ITP diphosphatase activity"/>
    <property type="evidence" value="ECO:0007669"/>
    <property type="project" value="UniProtKB-UniRule"/>
</dbReference>
<organism evidence="11 12">
    <name type="scientific">Roseisolibacter agri</name>
    <dbReference type="NCBI Taxonomy" id="2014610"/>
    <lineage>
        <taxon>Bacteria</taxon>
        <taxon>Pseudomonadati</taxon>
        <taxon>Gemmatimonadota</taxon>
        <taxon>Gemmatimonadia</taxon>
        <taxon>Gemmatimonadales</taxon>
        <taxon>Gemmatimonadaceae</taxon>
        <taxon>Roseisolibacter</taxon>
    </lineage>
</organism>
<dbReference type="InterPro" id="IPR002637">
    <property type="entry name" value="RdgB/HAM1"/>
</dbReference>
<name>A0AA37QIV0_9BACT</name>
<evidence type="ECO:0000256" key="2">
    <source>
        <dbReference type="ARBA" id="ARBA00011738"/>
    </source>
</evidence>
<feature type="binding site" evidence="10">
    <location>
        <begin position="191"/>
        <end position="192"/>
    </location>
    <ligand>
        <name>substrate</name>
    </ligand>
</feature>
<feature type="binding site" evidence="10">
    <location>
        <position position="81"/>
    </location>
    <ligand>
        <name>substrate</name>
    </ligand>
</feature>
<evidence type="ECO:0000256" key="8">
    <source>
        <dbReference type="ARBA" id="ARBA00051875"/>
    </source>
</evidence>
<comment type="subunit">
    <text evidence="2 10">Homodimer.</text>
</comment>
<comment type="caution">
    <text evidence="11">The sequence shown here is derived from an EMBL/GenBank/DDBJ whole genome shotgun (WGS) entry which is preliminary data.</text>
</comment>
<dbReference type="EC" id="3.6.1.66" evidence="10"/>
<feature type="binding site" evidence="10">
    <location>
        <position position="46"/>
    </location>
    <ligand>
        <name>Mg(2+)</name>
        <dbReference type="ChEBI" id="CHEBI:18420"/>
    </ligand>
</feature>
<dbReference type="CDD" id="cd00515">
    <property type="entry name" value="HAM1"/>
    <property type="match status" value="1"/>
</dbReference>
<sequence length="214" mass="22121">MTAQLPARVLVATRNAGKLVELRPMFAAIGREVVDLDSAGVPETPDEDAIEAFDTFEANALAKARHFHRASGGLPTVADDSGLEVLALGGAPGVRSKSYATAAPGQSQTQANNDRLLQALASEEDRRGRFVCAVAFVDADRELVVRGETTGVITREARGAGGFGYDPLFLSDDLGQTLAEAGPEAKARVGHRGRAFVALTAALGAVPPSGPSAG</sequence>
<evidence type="ECO:0000313" key="12">
    <source>
        <dbReference type="Proteomes" id="UP001161325"/>
    </source>
</evidence>